<feature type="signal peptide" evidence="1">
    <location>
        <begin position="1"/>
        <end position="26"/>
    </location>
</feature>
<sequence>MRFFSRKTAVASLATLGALTAVPAMATPASATPTQCSISVNFSNTSSNCLGGTGEHRIVCFYTHHIPGVGTIIGRGPWQPVGATSTTYCPQDRVTNTFVEVR</sequence>
<evidence type="ECO:0000313" key="3">
    <source>
        <dbReference type="Proteomes" id="UP000274601"/>
    </source>
</evidence>
<dbReference type="EMBL" id="RBWU01000001">
    <property type="protein sequence ID" value="RKS78986.1"/>
    <property type="molecule type" value="Genomic_DNA"/>
</dbReference>
<keyword evidence="3" id="KW-1185">Reference proteome</keyword>
<gene>
    <name evidence="2" type="ORF">BZB76_0424</name>
</gene>
<feature type="chain" id="PRO_5039234045" description="Beta/gamma crystallin" evidence="1">
    <location>
        <begin position="27"/>
        <end position="102"/>
    </location>
</feature>
<organism evidence="2 3">
    <name type="scientific">Actinomadura pelletieri DSM 43383</name>
    <dbReference type="NCBI Taxonomy" id="1120940"/>
    <lineage>
        <taxon>Bacteria</taxon>
        <taxon>Bacillati</taxon>
        <taxon>Actinomycetota</taxon>
        <taxon>Actinomycetes</taxon>
        <taxon>Streptosporangiales</taxon>
        <taxon>Thermomonosporaceae</taxon>
        <taxon>Actinomadura</taxon>
    </lineage>
</organism>
<evidence type="ECO:0000256" key="1">
    <source>
        <dbReference type="SAM" id="SignalP"/>
    </source>
</evidence>
<reference evidence="2 3" key="1">
    <citation type="submission" date="2018-10" db="EMBL/GenBank/DDBJ databases">
        <title>Genomic Encyclopedia of Archaeal and Bacterial Type Strains, Phase II (KMG-II): from individual species to whole genera.</title>
        <authorList>
            <person name="Goeker M."/>
        </authorList>
    </citation>
    <scope>NUCLEOTIDE SEQUENCE [LARGE SCALE GENOMIC DNA]</scope>
    <source>
        <strain evidence="2 3">DSM 43383</strain>
    </source>
</reference>
<protein>
    <recommendedName>
        <fullName evidence="4">Beta/gamma crystallin</fullName>
    </recommendedName>
</protein>
<dbReference type="Proteomes" id="UP000274601">
    <property type="component" value="Unassembled WGS sequence"/>
</dbReference>
<evidence type="ECO:0000313" key="2">
    <source>
        <dbReference type="EMBL" id="RKS78986.1"/>
    </source>
</evidence>
<proteinExistence type="predicted"/>
<evidence type="ECO:0008006" key="4">
    <source>
        <dbReference type="Google" id="ProtNLM"/>
    </source>
</evidence>
<dbReference type="OrthoDB" id="4381536at2"/>
<comment type="caution">
    <text evidence="2">The sequence shown here is derived from an EMBL/GenBank/DDBJ whole genome shotgun (WGS) entry which is preliminary data.</text>
</comment>
<accession>A0A495QYH5</accession>
<dbReference type="AlphaFoldDB" id="A0A495QYH5"/>
<dbReference type="RefSeq" id="WP_121432582.1">
    <property type="nucleotide sequence ID" value="NZ_RBWU01000001.1"/>
</dbReference>
<name>A0A495QYH5_9ACTN</name>
<keyword evidence="1" id="KW-0732">Signal</keyword>